<protein>
    <recommendedName>
        <fullName evidence="2">UspA domain-containing protein</fullName>
    </recommendedName>
</protein>
<name>A0A172TRC2_9BACT</name>
<keyword evidence="4" id="KW-1185">Reference proteome</keyword>
<evidence type="ECO:0000259" key="2">
    <source>
        <dbReference type="Pfam" id="PF00582"/>
    </source>
</evidence>
<comment type="similarity">
    <text evidence="1">Belongs to the universal stress protein A family.</text>
</comment>
<reference evidence="3 4" key="2">
    <citation type="journal article" date="2016" name="Int. J. Syst. Evol. Microbiol.">
        <title>Flavisolibacter tropicus sp. nov., isolated from tropical soil.</title>
        <authorList>
            <person name="Lee J.J."/>
            <person name="Kang M.S."/>
            <person name="Kim G.S."/>
            <person name="Lee C.S."/>
            <person name="Lim S."/>
            <person name="Lee J."/>
            <person name="Roh S.H."/>
            <person name="Kang H."/>
            <person name="Ha J.M."/>
            <person name="Bae S."/>
            <person name="Jung H.Y."/>
            <person name="Kim M.K."/>
        </authorList>
    </citation>
    <scope>NUCLEOTIDE SEQUENCE [LARGE SCALE GENOMIC DNA]</scope>
    <source>
        <strain evidence="3 4">LCS9</strain>
    </source>
</reference>
<dbReference type="KEGG" id="fla:SY85_02740"/>
<dbReference type="PANTHER" id="PTHR46268">
    <property type="entry name" value="STRESS RESPONSE PROTEIN NHAX"/>
    <property type="match status" value="1"/>
</dbReference>
<dbReference type="PRINTS" id="PR01438">
    <property type="entry name" value="UNVRSLSTRESS"/>
</dbReference>
<feature type="domain" description="UspA" evidence="2">
    <location>
        <begin position="1"/>
        <end position="138"/>
    </location>
</feature>
<gene>
    <name evidence="3" type="ORF">SY85_02740</name>
</gene>
<dbReference type="RefSeq" id="WP_066401696.1">
    <property type="nucleotide sequence ID" value="NZ_CP011390.1"/>
</dbReference>
<dbReference type="InterPro" id="IPR006015">
    <property type="entry name" value="Universal_stress_UspA"/>
</dbReference>
<dbReference type="Pfam" id="PF00582">
    <property type="entry name" value="Usp"/>
    <property type="match status" value="1"/>
</dbReference>
<dbReference type="Proteomes" id="UP000077177">
    <property type="component" value="Chromosome"/>
</dbReference>
<accession>A0A172TRC2</accession>
<sequence>MKRILVAINFTDASRAASNYAASLAQLFLAKLYLVHVYMEPGPTGEDPSAWMIINDAQQQANETQLQKEIHFLKETYSIDVSGSVVMGYKGDSIMETARKMSTDLIVMGMKRDHPHRFFGSTVLSIIRKSNLPVLLVPEQSQFSPIKNIVLATDFEGVEDATCFSILLDMVEKFEASLRLLHIQKSGAVMSGMEVPGRVQLGQTFSKIHSFSHEEVEDDDVESGIQIYMDNHPINLLVMIAHRHKIIERIIGKIYTRSITYETKVPLLVLEDK</sequence>
<dbReference type="AlphaFoldDB" id="A0A172TRC2"/>
<dbReference type="Gene3D" id="3.40.50.12370">
    <property type="match status" value="1"/>
</dbReference>
<evidence type="ECO:0000313" key="4">
    <source>
        <dbReference type="Proteomes" id="UP000077177"/>
    </source>
</evidence>
<reference evidence="4" key="1">
    <citation type="submission" date="2015-01" db="EMBL/GenBank/DDBJ databases">
        <title>Flavisolibacter sp./LCS9/ whole genome sequencing.</title>
        <authorList>
            <person name="Kim M.K."/>
            <person name="Srinivasan S."/>
            <person name="Lee J.-J."/>
        </authorList>
    </citation>
    <scope>NUCLEOTIDE SEQUENCE [LARGE SCALE GENOMIC DNA]</scope>
    <source>
        <strain evidence="4">LCS9</strain>
    </source>
</reference>
<dbReference type="STRING" id="1492898.SY85_02740"/>
<proteinExistence type="inferred from homology"/>
<organism evidence="3 4">
    <name type="scientific">Flavisolibacter tropicus</name>
    <dbReference type="NCBI Taxonomy" id="1492898"/>
    <lineage>
        <taxon>Bacteria</taxon>
        <taxon>Pseudomonadati</taxon>
        <taxon>Bacteroidota</taxon>
        <taxon>Chitinophagia</taxon>
        <taxon>Chitinophagales</taxon>
        <taxon>Chitinophagaceae</taxon>
        <taxon>Flavisolibacter</taxon>
    </lineage>
</organism>
<dbReference type="EMBL" id="CP011390">
    <property type="protein sequence ID" value="ANE49580.1"/>
    <property type="molecule type" value="Genomic_DNA"/>
</dbReference>
<dbReference type="CDD" id="cd00293">
    <property type="entry name" value="USP-like"/>
    <property type="match status" value="1"/>
</dbReference>
<dbReference type="OrthoDB" id="9788959at2"/>
<dbReference type="InterPro" id="IPR006016">
    <property type="entry name" value="UspA"/>
</dbReference>
<evidence type="ECO:0000256" key="1">
    <source>
        <dbReference type="ARBA" id="ARBA00008791"/>
    </source>
</evidence>
<evidence type="ECO:0000313" key="3">
    <source>
        <dbReference type="EMBL" id="ANE49580.1"/>
    </source>
</evidence>
<dbReference type="SUPFAM" id="SSF52402">
    <property type="entry name" value="Adenine nucleotide alpha hydrolases-like"/>
    <property type="match status" value="2"/>
</dbReference>
<dbReference type="PANTHER" id="PTHR46268:SF6">
    <property type="entry name" value="UNIVERSAL STRESS PROTEIN UP12"/>
    <property type="match status" value="1"/>
</dbReference>